<proteinExistence type="predicted"/>
<feature type="transmembrane region" description="Helical" evidence="1">
    <location>
        <begin position="363"/>
        <end position="382"/>
    </location>
</feature>
<accession>A0A1Z4V3Y9</accession>
<evidence type="ECO:0000259" key="2">
    <source>
        <dbReference type="Pfam" id="PF13231"/>
    </source>
</evidence>
<reference evidence="3 4" key="1">
    <citation type="submission" date="2017-06" db="EMBL/GenBank/DDBJ databases">
        <title>Genome sequencing of cyanobaciteial culture collection at National Institute for Environmental Studies (NIES).</title>
        <authorList>
            <person name="Hirose Y."/>
            <person name="Shimura Y."/>
            <person name="Fujisawa T."/>
            <person name="Nakamura Y."/>
            <person name="Kawachi M."/>
        </authorList>
    </citation>
    <scope>NUCLEOTIDE SEQUENCE [LARGE SCALE GENOMIC DNA]</scope>
    <source>
        <strain evidence="3 4">NIES-806</strain>
    </source>
</reference>
<keyword evidence="1" id="KW-0472">Membrane</keyword>
<feature type="transmembrane region" description="Helical" evidence="1">
    <location>
        <begin position="209"/>
        <end position="227"/>
    </location>
</feature>
<evidence type="ECO:0000313" key="4">
    <source>
        <dbReference type="Proteomes" id="UP000218702"/>
    </source>
</evidence>
<feature type="transmembrane region" description="Helical" evidence="1">
    <location>
        <begin position="12"/>
        <end position="33"/>
    </location>
</feature>
<keyword evidence="1" id="KW-0812">Transmembrane</keyword>
<feature type="transmembrane region" description="Helical" evidence="1">
    <location>
        <begin position="116"/>
        <end position="133"/>
    </location>
</feature>
<feature type="transmembrane region" description="Helical" evidence="1">
    <location>
        <begin position="167"/>
        <end position="189"/>
    </location>
</feature>
<dbReference type="EMBL" id="AP018316">
    <property type="protein sequence ID" value="BAZ86246.1"/>
    <property type="molecule type" value="Genomic_DNA"/>
</dbReference>
<dbReference type="InterPro" id="IPR038731">
    <property type="entry name" value="RgtA/B/C-like"/>
</dbReference>
<keyword evidence="4" id="KW-1185">Reference proteome</keyword>
<dbReference type="OrthoDB" id="580991at2"/>
<name>A0A1Z4V3Y9_9CYAN</name>
<keyword evidence="1" id="KW-1133">Transmembrane helix</keyword>
<feature type="transmembrane region" description="Helical" evidence="1">
    <location>
        <begin position="311"/>
        <end position="329"/>
    </location>
</feature>
<dbReference type="AlphaFoldDB" id="A0A1Z4V3Y9"/>
<dbReference type="RefSeq" id="WP_096667600.1">
    <property type="nucleotide sequence ID" value="NZ_AP018316.1"/>
</dbReference>
<evidence type="ECO:0000256" key="1">
    <source>
        <dbReference type="SAM" id="Phobius"/>
    </source>
</evidence>
<dbReference type="KEGG" id="dcm:NIES806_24570"/>
<feature type="transmembrane region" description="Helical" evidence="1">
    <location>
        <begin position="335"/>
        <end position="351"/>
    </location>
</feature>
<dbReference type="Pfam" id="PF13231">
    <property type="entry name" value="PMT_2"/>
    <property type="match status" value="1"/>
</dbReference>
<gene>
    <name evidence="3" type="ORF">NIES806_24570</name>
</gene>
<protein>
    <recommendedName>
        <fullName evidence="2">Glycosyltransferase RgtA/B/C/D-like domain-containing protein</fullName>
    </recommendedName>
</protein>
<feature type="transmembrane region" description="Helical" evidence="1">
    <location>
        <begin position="272"/>
        <end position="290"/>
    </location>
</feature>
<feature type="transmembrane region" description="Helical" evidence="1">
    <location>
        <begin position="82"/>
        <end position="104"/>
    </location>
</feature>
<dbReference type="Proteomes" id="UP000218702">
    <property type="component" value="Chromosome"/>
</dbReference>
<evidence type="ECO:0000313" key="3">
    <source>
        <dbReference type="EMBL" id="BAZ86246.1"/>
    </source>
</evidence>
<feature type="domain" description="Glycosyltransferase RgtA/B/C/D-like" evidence="2">
    <location>
        <begin position="71"/>
        <end position="205"/>
    </location>
</feature>
<sequence length="542" mass="63229">MSNNVMRKKQLTTILPDILVIICCITSIGFTIIESTLNTDAHHWGLMYANAADLNRGLIPYKEIFIQYGFLTTFIQSLSLNIFGNTVVSVGIITGIFYAANIYLSYCLWRKILNRWSSALSSVVMFLVHGYIIYPWANYFSYTFLLISLLFLTASPQRRNRYLLSGFFLALSFLARQTFFILAPIYLYFLLIYISSEQDKRKIHLKNIAMFHVGMLGVIGAFLIYVIRESAFGDWINQSFVIGKFYRGFLHPRNILNFLKLIIFPFAGDGRLLLYSLVFFNALIIFIIFIRTSLLRKIKGLQEQVQERDNLLFLFSSVILFGYLQSLHIYEVFRLQSSSSLGFGLLIFSLCKLSNRFEKWERLVLSVPFICLFFYLMQTLVFHGTSSVYFPWKLNRHLLVSHQLKQPENIEMLQNKLYDEKTRIYYQTLAKTMSSYDCKLDYLVNFTKNSYVPLLSKSFKRVQRSPFYNESMSKIIFQDEQEKITHLFIQKKALLIAADIKQIPENYQVILEVEKPEIPFIQDKITYIAVPKVISSSCQVKN</sequence>
<organism evidence="3 4">
    <name type="scientific">Dolichospermum compactum NIES-806</name>
    <dbReference type="NCBI Taxonomy" id="1973481"/>
    <lineage>
        <taxon>Bacteria</taxon>
        <taxon>Bacillati</taxon>
        <taxon>Cyanobacteriota</taxon>
        <taxon>Cyanophyceae</taxon>
        <taxon>Nostocales</taxon>
        <taxon>Aphanizomenonaceae</taxon>
        <taxon>Dolichospermum</taxon>
        <taxon>Dolichospermum compactum</taxon>
    </lineage>
</organism>